<name>A0A6A6XFE6_9PLEO</name>
<sequence length="210" mass="22130">MFTLPFHPKNKSPAPPTPHPNGTATHDNGEPPEARAEAAAIVPTTMTLELRPKAPVQAAPTAGAIAPTTMTLELRPKVEDEPEEPAPRNDEEEYEDGQQERPRKTSVANTPSSQRHQPQGSLRARHGADPRRARARRAETAPAPSAASPRGDPGVGPVPGPCALAPAPCAPAPAPCAPVHAALPPWRRGGRPGVSPLAIPPRHQRARCLV</sequence>
<dbReference type="EMBL" id="MU001885">
    <property type="protein sequence ID" value="KAF2794625.1"/>
    <property type="molecule type" value="Genomic_DNA"/>
</dbReference>
<evidence type="ECO:0000313" key="2">
    <source>
        <dbReference type="EMBL" id="KAF2794625.1"/>
    </source>
</evidence>
<evidence type="ECO:0000256" key="1">
    <source>
        <dbReference type="SAM" id="MobiDB-lite"/>
    </source>
</evidence>
<reference evidence="2" key="1">
    <citation type="journal article" date="2020" name="Stud. Mycol.">
        <title>101 Dothideomycetes genomes: a test case for predicting lifestyles and emergence of pathogens.</title>
        <authorList>
            <person name="Haridas S."/>
            <person name="Albert R."/>
            <person name="Binder M."/>
            <person name="Bloem J."/>
            <person name="Labutti K."/>
            <person name="Salamov A."/>
            <person name="Andreopoulos B."/>
            <person name="Baker S."/>
            <person name="Barry K."/>
            <person name="Bills G."/>
            <person name="Bluhm B."/>
            <person name="Cannon C."/>
            <person name="Castanera R."/>
            <person name="Culley D."/>
            <person name="Daum C."/>
            <person name="Ezra D."/>
            <person name="Gonzalez J."/>
            <person name="Henrissat B."/>
            <person name="Kuo A."/>
            <person name="Liang C."/>
            <person name="Lipzen A."/>
            <person name="Lutzoni F."/>
            <person name="Magnuson J."/>
            <person name="Mondo S."/>
            <person name="Nolan M."/>
            <person name="Ohm R."/>
            <person name="Pangilinan J."/>
            <person name="Park H.-J."/>
            <person name="Ramirez L."/>
            <person name="Alfaro M."/>
            <person name="Sun H."/>
            <person name="Tritt A."/>
            <person name="Yoshinaga Y."/>
            <person name="Zwiers L.-H."/>
            <person name="Turgeon B."/>
            <person name="Goodwin S."/>
            <person name="Spatafora J."/>
            <person name="Crous P."/>
            <person name="Grigoriev I."/>
        </authorList>
    </citation>
    <scope>NUCLEOTIDE SEQUENCE</scope>
    <source>
        <strain evidence="2">CBS 109.77</strain>
    </source>
</reference>
<organism evidence="2 3">
    <name type="scientific">Melanomma pulvis-pyrius CBS 109.77</name>
    <dbReference type="NCBI Taxonomy" id="1314802"/>
    <lineage>
        <taxon>Eukaryota</taxon>
        <taxon>Fungi</taxon>
        <taxon>Dikarya</taxon>
        <taxon>Ascomycota</taxon>
        <taxon>Pezizomycotina</taxon>
        <taxon>Dothideomycetes</taxon>
        <taxon>Pleosporomycetidae</taxon>
        <taxon>Pleosporales</taxon>
        <taxon>Melanommataceae</taxon>
        <taxon>Melanomma</taxon>
    </lineage>
</organism>
<feature type="compositionally biased region" description="Low complexity" evidence="1">
    <location>
        <begin position="140"/>
        <end position="152"/>
    </location>
</feature>
<keyword evidence="3" id="KW-1185">Reference proteome</keyword>
<evidence type="ECO:0000313" key="3">
    <source>
        <dbReference type="Proteomes" id="UP000799757"/>
    </source>
</evidence>
<proteinExistence type="predicted"/>
<accession>A0A6A6XFE6</accession>
<protein>
    <submittedName>
        <fullName evidence="2">Uncharacterized protein</fullName>
    </submittedName>
</protein>
<gene>
    <name evidence="2" type="ORF">K505DRAFT_324660</name>
</gene>
<feature type="compositionally biased region" description="Basic and acidic residues" evidence="1">
    <location>
        <begin position="126"/>
        <end position="139"/>
    </location>
</feature>
<feature type="region of interest" description="Disordered" evidence="1">
    <location>
        <begin position="51"/>
        <end position="158"/>
    </location>
</feature>
<dbReference type="Proteomes" id="UP000799757">
    <property type="component" value="Unassembled WGS sequence"/>
</dbReference>
<feature type="compositionally biased region" description="Basic and acidic residues" evidence="1">
    <location>
        <begin position="27"/>
        <end position="36"/>
    </location>
</feature>
<feature type="region of interest" description="Disordered" evidence="1">
    <location>
        <begin position="185"/>
        <end position="210"/>
    </location>
</feature>
<feature type="compositionally biased region" description="Basic and acidic residues" evidence="1">
    <location>
        <begin position="74"/>
        <end position="89"/>
    </location>
</feature>
<feature type="region of interest" description="Disordered" evidence="1">
    <location>
        <begin position="1"/>
        <end position="36"/>
    </location>
</feature>
<feature type="compositionally biased region" description="Low complexity" evidence="1">
    <location>
        <begin position="54"/>
        <end position="71"/>
    </location>
</feature>
<feature type="compositionally biased region" description="Polar residues" evidence="1">
    <location>
        <begin position="106"/>
        <end position="120"/>
    </location>
</feature>
<dbReference type="AlphaFoldDB" id="A0A6A6XFE6"/>